<protein>
    <recommendedName>
        <fullName evidence="3">CYTH domain-containing protein</fullName>
    </recommendedName>
</protein>
<dbReference type="RefSeq" id="WP_221603607.1">
    <property type="nucleotide sequence ID" value="NZ_JAIGNU010000003.1"/>
</dbReference>
<reference evidence="1 2" key="1">
    <citation type="submission" date="2021-08" db="EMBL/GenBank/DDBJ databases">
        <title>Comparative Genomics Analysis of the Genus Qipengyuania Reveals Extensive Genetic Diversity and Metabolic Versatility, Including the Description of Fifteen Novel Species.</title>
        <authorList>
            <person name="Liu Y."/>
        </authorList>
    </citation>
    <scope>NUCLEOTIDE SEQUENCE [LARGE SCALE GENOMIC DNA]</scope>
    <source>
        <strain evidence="1 2">YG27</strain>
    </source>
</reference>
<gene>
    <name evidence="1" type="ORF">K3181_13280</name>
</gene>
<proteinExistence type="predicted"/>
<accession>A0ABS7JXN6</accession>
<keyword evidence="2" id="KW-1185">Reference proteome</keyword>
<dbReference type="Proteomes" id="UP000782554">
    <property type="component" value="Unassembled WGS sequence"/>
</dbReference>
<evidence type="ECO:0000313" key="2">
    <source>
        <dbReference type="Proteomes" id="UP000782554"/>
    </source>
</evidence>
<name>A0ABS7JXN6_9SPHN</name>
<organism evidence="1 2">
    <name type="scientific">Qipengyuania mesophila</name>
    <dbReference type="NCBI Taxonomy" id="2867246"/>
    <lineage>
        <taxon>Bacteria</taxon>
        <taxon>Pseudomonadati</taxon>
        <taxon>Pseudomonadota</taxon>
        <taxon>Alphaproteobacteria</taxon>
        <taxon>Sphingomonadales</taxon>
        <taxon>Erythrobacteraceae</taxon>
        <taxon>Qipengyuania</taxon>
    </lineage>
</organism>
<sequence length="249" mass="27627">MNTEFTFRIAGSYKPSDIPMERLGEYLVALGELFGEKDSVHFARLTESSTVVHARIEPPAVPKVERRVRMVAAGEGTRSARKAYDRLDDMLRSDNATGSLVGGDGNVIRVDFQGRNRPAEMTYGPIKQMGALDGEVIRVEGRDSTVHVGIVDGTESYSLEAPEAMGRELAALFRIGLVRFHGEGTWLRHGDGRWELRRFKIDRIESKLDRAPVSEVVAALREIGPGRWAKSRDPIGELLAERKGGESEH</sequence>
<evidence type="ECO:0000313" key="1">
    <source>
        <dbReference type="EMBL" id="MBX7502414.1"/>
    </source>
</evidence>
<dbReference type="EMBL" id="JAIGNU010000003">
    <property type="protein sequence ID" value="MBX7502414.1"/>
    <property type="molecule type" value="Genomic_DNA"/>
</dbReference>
<evidence type="ECO:0008006" key="3">
    <source>
        <dbReference type="Google" id="ProtNLM"/>
    </source>
</evidence>
<comment type="caution">
    <text evidence="1">The sequence shown here is derived from an EMBL/GenBank/DDBJ whole genome shotgun (WGS) entry which is preliminary data.</text>
</comment>